<organism evidence="3 4">
    <name type="scientific">Neohortaea acidophila</name>
    <dbReference type="NCBI Taxonomy" id="245834"/>
    <lineage>
        <taxon>Eukaryota</taxon>
        <taxon>Fungi</taxon>
        <taxon>Dikarya</taxon>
        <taxon>Ascomycota</taxon>
        <taxon>Pezizomycotina</taxon>
        <taxon>Dothideomycetes</taxon>
        <taxon>Dothideomycetidae</taxon>
        <taxon>Mycosphaerellales</taxon>
        <taxon>Teratosphaeriaceae</taxon>
        <taxon>Neohortaea</taxon>
    </lineage>
</organism>
<dbReference type="AlphaFoldDB" id="A0A6A6PYL4"/>
<sequence>MSTNNHQHVQTTSLASAAQSTLSVRPRANRLISGLSDADDTEWSSGPALVPSPGGSRSASPLPAAHPQRSNPAYASQKFNSTSWGRRAQIAAPKNGSVSSPTATTFSGVFGSSWTTLQGFASDILGNDVPSDGGAAVKDNKKLPLPKWYRQMTLAPKEGGNTTSAWASASIGTGTNADRESAVRAQKRKDMLQREHSTYADTLGKFKRRLSDDMESRSAPPGEDDERGGALVYLHHVQKDDTMAGISIKYNCSANVLRKANRLWTNDTPQARQTLVIPVGQCGVKGRPIESGSVDILGFTEAESIPRPQQGKDALPNGHTAVHTRSNSQTSSATGATDNAPPWDHDSWVQLPNFPQPTEIARLSRRTLGYFPPARRKSIDRNTPSTSLDLQRVSTSDARHDSQSPQRPRRGRRHSNVNNGYFPSYLAGPGGVGTMNKNVRCPGPAQDGLNKMFAKHLPDVAPPRNQTDLYQPEVPLYTDETPISSGVATPTGRNANMQLNLENVGGAIESWARRMVTKAMTPTEAQAKHKAARASVGNAGKGAGGIGDLIEMTDEFEIGGDDEEDEALQHEPERGRQISAVAAGSSRNPLNGGGARGDSSAAYGGGGKARKRD</sequence>
<evidence type="ECO:0000313" key="3">
    <source>
        <dbReference type="EMBL" id="KAF2485220.1"/>
    </source>
</evidence>
<dbReference type="InterPro" id="IPR036779">
    <property type="entry name" value="LysM_dom_sf"/>
</dbReference>
<evidence type="ECO:0000259" key="2">
    <source>
        <dbReference type="PROSITE" id="PS51782"/>
    </source>
</evidence>
<feature type="compositionally biased region" description="Low complexity" evidence="1">
    <location>
        <begin position="10"/>
        <end position="21"/>
    </location>
</feature>
<name>A0A6A6PYL4_9PEZI</name>
<proteinExistence type="predicted"/>
<dbReference type="SMART" id="SM00257">
    <property type="entry name" value="LysM"/>
    <property type="match status" value="1"/>
</dbReference>
<feature type="compositionally biased region" description="Polar residues" evidence="1">
    <location>
        <begin position="381"/>
        <end position="396"/>
    </location>
</feature>
<dbReference type="Gene3D" id="3.10.350.10">
    <property type="entry name" value="LysM domain"/>
    <property type="match status" value="1"/>
</dbReference>
<dbReference type="CDD" id="cd00118">
    <property type="entry name" value="LysM"/>
    <property type="match status" value="1"/>
</dbReference>
<dbReference type="InterPro" id="IPR018392">
    <property type="entry name" value="LysM"/>
</dbReference>
<feature type="compositionally biased region" description="Polar residues" evidence="1">
    <location>
        <begin position="68"/>
        <end position="82"/>
    </location>
</feature>
<dbReference type="Proteomes" id="UP000799767">
    <property type="component" value="Unassembled WGS sequence"/>
</dbReference>
<evidence type="ECO:0000256" key="1">
    <source>
        <dbReference type="SAM" id="MobiDB-lite"/>
    </source>
</evidence>
<dbReference type="GeneID" id="54476932"/>
<evidence type="ECO:0000313" key="4">
    <source>
        <dbReference type="Proteomes" id="UP000799767"/>
    </source>
</evidence>
<feature type="compositionally biased region" description="Basic and acidic residues" evidence="1">
    <location>
        <begin position="567"/>
        <end position="576"/>
    </location>
</feature>
<dbReference type="PANTHER" id="PTHR20932">
    <property type="entry name" value="LYSM AND PUTATIVE PEPTIDOGLYCAN-BINDING DOMAIN-CONTAINING PROTEIN"/>
    <property type="match status" value="1"/>
</dbReference>
<dbReference type="Pfam" id="PF01476">
    <property type="entry name" value="LysM"/>
    <property type="match status" value="1"/>
</dbReference>
<dbReference type="PANTHER" id="PTHR20932:SF8">
    <property type="entry name" value="LD22649P"/>
    <property type="match status" value="1"/>
</dbReference>
<feature type="region of interest" description="Disordered" evidence="1">
    <location>
        <begin position="561"/>
        <end position="613"/>
    </location>
</feature>
<feature type="domain" description="LysM" evidence="2">
    <location>
        <begin position="233"/>
        <end position="277"/>
    </location>
</feature>
<dbReference type="RefSeq" id="XP_033591789.1">
    <property type="nucleotide sequence ID" value="XM_033735930.1"/>
</dbReference>
<dbReference type="EMBL" id="MU001633">
    <property type="protein sequence ID" value="KAF2485220.1"/>
    <property type="molecule type" value="Genomic_DNA"/>
</dbReference>
<feature type="region of interest" description="Disordered" evidence="1">
    <location>
        <begin position="303"/>
        <end position="352"/>
    </location>
</feature>
<dbReference type="PROSITE" id="PS51782">
    <property type="entry name" value="LYSM"/>
    <property type="match status" value="1"/>
</dbReference>
<feature type="region of interest" description="Disordered" evidence="1">
    <location>
        <begin position="1"/>
        <end position="21"/>
    </location>
</feature>
<keyword evidence="4" id="KW-1185">Reference proteome</keyword>
<feature type="region of interest" description="Disordered" evidence="1">
    <location>
        <begin position="35"/>
        <end position="82"/>
    </location>
</feature>
<protein>
    <recommendedName>
        <fullName evidence="2">LysM domain-containing protein</fullName>
    </recommendedName>
</protein>
<dbReference type="OrthoDB" id="2192830at2759"/>
<gene>
    <name evidence="3" type="ORF">BDY17DRAFT_315699</name>
</gene>
<reference evidence="3" key="1">
    <citation type="journal article" date="2020" name="Stud. Mycol.">
        <title>101 Dothideomycetes genomes: a test case for predicting lifestyles and emergence of pathogens.</title>
        <authorList>
            <person name="Haridas S."/>
            <person name="Albert R."/>
            <person name="Binder M."/>
            <person name="Bloem J."/>
            <person name="Labutti K."/>
            <person name="Salamov A."/>
            <person name="Andreopoulos B."/>
            <person name="Baker S."/>
            <person name="Barry K."/>
            <person name="Bills G."/>
            <person name="Bluhm B."/>
            <person name="Cannon C."/>
            <person name="Castanera R."/>
            <person name="Culley D."/>
            <person name="Daum C."/>
            <person name="Ezra D."/>
            <person name="Gonzalez J."/>
            <person name="Henrissat B."/>
            <person name="Kuo A."/>
            <person name="Liang C."/>
            <person name="Lipzen A."/>
            <person name="Lutzoni F."/>
            <person name="Magnuson J."/>
            <person name="Mondo S."/>
            <person name="Nolan M."/>
            <person name="Ohm R."/>
            <person name="Pangilinan J."/>
            <person name="Park H.-J."/>
            <person name="Ramirez L."/>
            <person name="Alfaro M."/>
            <person name="Sun H."/>
            <person name="Tritt A."/>
            <person name="Yoshinaga Y."/>
            <person name="Zwiers L.-H."/>
            <person name="Turgeon B."/>
            <person name="Goodwin S."/>
            <person name="Spatafora J."/>
            <person name="Crous P."/>
            <person name="Grigoriev I."/>
        </authorList>
    </citation>
    <scope>NUCLEOTIDE SEQUENCE</scope>
    <source>
        <strain evidence="3">CBS 113389</strain>
    </source>
</reference>
<accession>A0A6A6PYL4</accession>
<dbReference type="SUPFAM" id="SSF54106">
    <property type="entry name" value="LysM domain"/>
    <property type="match status" value="1"/>
</dbReference>
<feature type="region of interest" description="Disordered" evidence="1">
    <location>
        <begin position="374"/>
        <end position="419"/>
    </location>
</feature>
<dbReference type="InterPro" id="IPR045030">
    <property type="entry name" value="LYSM1-4"/>
</dbReference>
<feature type="compositionally biased region" description="Polar residues" evidence="1">
    <location>
        <begin position="323"/>
        <end position="337"/>
    </location>
</feature>